<evidence type="ECO:0000256" key="6">
    <source>
        <dbReference type="ARBA" id="ARBA00049654"/>
    </source>
</evidence>
<protein>
    <recommendedName>
        <fullName evidence="9">HIT-type domain-containing protein</fullName>
    </recommendedName>
</protein>
<evidence type="ECO:0000256" key="2">
    <source>
        <dbReference type="ARBA" id="ARBA00022723"/>
    </source>
</evidence>
<comment type="function">
    <text evidence="5">Required for box C/D snoRNAs accumulation involved in snoRNA processing, snoRNA transport to the nucleolus and ribosome biogenesis.</text>
</comment>
<dbReference type="GO" id="GO:0008270">
    <property type="term" value="F:zinc ion binding"/>
    <property type="evidence" value="ECO:0007669"/>
    <property type="project" value="UniProtKB-UniRule"/>
</dbReference>
<keyword evidence="11" id="KW-1185">Reference proteome</keyword>
<proteinExistence type="inferred from homology"/>
<reference evidence="10 11" key="1">
    <citation type="submission" date="2023-10" db="EMBL/GenBank/DDBJ databases">
        <title>Draft Genome Sequence of Candida saopaulonensis from a very Premature Infant with Sepsis.</title>
        <authorList>
            <person name="Ning Y."/>
            <person name="Dai R."/>
            <person name="Xiao M."/>
            <person name="Xu Y."/>
            <person name="Yan Q."/>
            <person name="Zhang L."/>
        </authorList>
    </citation>
    <scope>NUCLEOTIDE SEQUENCE [LARGE SCALE GENOMIC DNA]</scope>
    <source>
        <strain evidence="10 11">19XY460</strain>
    </source>
</reference>
<accession>A0AAX4H8E3</accession>
<evidence type="ECO:0000259" key="9">
    <source>
        <dbReference type="PROSITE" id="PS51083"/>
    </source>
</evidence>
<dbReference type="GO" id="GO:0000492">
    <property type="term" value="P:box C/D snoRNP assembly"/>
    <property type="evidence" value="ECO:0007669"/>
    <property type="project" value="TreeGrafter"/>
</dbReference>
<dbReference type="GO" id="GO:0000463">
    <property type="term" value="P:maturation of LSU-rRNA from tricistronic rRNA transcript (SSU-rRNA, 5.8S rRNA, LSU-rRNA)"/>
    <property type="evidence" value="ECO:0007669"/>
    <property type="project" value="TreeGrafter"/>
</dbReference>
<evidence type="ECO:0000256" key="3">
    <source>
        <dbReference type="ARBA" id="ARBA00022771"/>
    </source>
</evidence>
<dbReference type="PANTHER" id="PTHR13483:SF3">
    <property type="entry name" value="BOX C_D SNORNA PROTEIN 1"/>
    <property type="match status" value="1"/>
</dbReference>
<feature type="compositionally biased region" description="Acidic residues" evidence="8">
    <location>
        <begin position="290"/>
        <end position="317"/>
    </location>
</feature>
<gene>
    <name evidence="10" type="ORF">PUMCH_001974</name>
</gene>
<dbReference type="GeneID" id="88173039"/>
<dbReference type="InterPro" id="IPR051639">
    <property type="entry name" value="BCD1"/>
</dbReference>
<feature type="domain" description="HIT-type" evidence="9">
    <location>
        <begin position="6"/>
        <end position="40"/>
    </location>
</feature>
<dbReference type="CDD" id="cd23023">
    <property type="entry name" value="zf-HIT_BCD1"/>
    <property type="match status" value="1"/>
</dbReference>
<feature type="compositionally biased region" description="Basic and acidic residues" evidence="8">
    <location>
        <begin position="341"/>
        <end position="351"/>
    </location>
</feature>
<feature type="compositionally biased region" description="Polar residues" evidence="8">
    <location>
        <begin position="363"/>
        <end position="373"/>
    </location>
</feature>
<dbReference type="Pfam" id="PF25790">
    <property type="entry name" value="BCD1"/>
    <property type="match status" value="1"/>
</dbReference>
<dbReference type="PROSITE" id="PS51083">
    <property type="entry name" value="ZF_HIT"/>
    <property type="match status" value="1"/>
</dbReference>
<dbReference type="AlphaFoldDB" id="A0AAX4H8E3"/>
<dbReference type="PANTHER" id="PTHR13483">
    <property type="entry name" value="BOX C_D SNORNA PROTEIN 1-RELATED"/>
    <property type="match status" value="1"/>
</dbReference>
<keyword evidence="3 7" id="KW-0863">Zinc-finger</keyword>
<organism evidence="10 11">
    <name type="scientific">Australozyma saopauloensis</name>
    <dbReference type="NCBI Taxonomy" id="291208"/>
    <lineage>
        <taxon>Eukaryota</taxon>
        <taxon>Fungi</taxon>
        <taxon>Dikarya</taxon>
        <taxon>Ascomycota</taxon>
        <taxon>Saccharomycotina</taxon>
        <taxon>Pichiomycetes</taxon>
        <taxon>Metschnikowiaceae</taxon>
        <taxon>Australozyma</taxon>
    </lineage>
</organism>
<dbReference type="SUPFAM" id="SSF144232">
    <property type="entry name" value="HIT/MYND zinc finger-like"/>
    <property type="match status" value="1"/>
</dbReference>
<keyword evidence="4" id="KW-0862">Zinc</keyword>
<dbReference type="GO" id="GO:0005634">
    <property type="term" value="C:nucleus"/>
    <property type="evidence" value="ECO:0007669"/>
    <property type="project" value="TreeGrafter"/>
</dbReference>
<dbReference type="Proteomes" id="UP001338582">
    <property type="component" value="Chromosome 2"/>
</dbReference>
<evidence type="ECO:0000256" key="8">
    <source>
        <dbReference type="SAM" id="MobiDB-lite"/>
    </source>
</evidence>
<feature type="region of interest" description="Disordered" evidence="8">
    <location>
        <begin position="278"/>
        <end position="373"/>
    </location>
</feature>
<evidence type="ECO:0000256" key="7">
    <source>
        <dbReference type="PROSITE-ProRule" id="PRU00453"/>
    </source>
</evidence>
<evidence type="ECO:0000313" key="11">
    <source>
        <dbReference type="Proteomes" id="UP001338582"/>
    </source>
</evidence>
<evidence type="ECO:0000256" key="4">
    <source>
        <dbReference type="ARBA" id="ARBA00022833"/>
    </source>
</evidence>
<dbReference type="GO" id="GO:0070761">
    <property type="term" value="C:pre-snoRNP complex"/>
    <property type="evidence" value="ECO:0007669"/>
    <property type="project" value="TreeGrafter"/>
</dbReference>
<dbReference type="GO" id="GO:0048254">
    <property type="term" value="P:snoRNA localization"/>
    <property type="evidence" value="ECO:0007669"/>
    <property type="project" value="TreeGrafter"/>
</dbReference>
<keyword evidence="2" id="KW-0479">Metal-binding</keyword>
<comment type="similarity">
    <text evidence="6">Belongs to the BCD1 family.</text>
</comment>
<evidence type="ECO:0000256" key="5">
    <source>
        <dbReference type="ARBA" id="ARBA00049598"/>
    </source>
</evidence>
<dbReference type="Pfam" id="PF04438">
    <property type="entry name" value="zf-HIT"/>
    <property type="match status" value="1"/>
</dbReference>
<dbReference type="InterPro" id="IPR007529">
    <property type="entry name" value="Znf_HIT"/>
</dbReference>
<dbReference type="KEGG" id="asau:88173039"/>
<sequence>MSQDLCSICLENPVKYTCPACKAQTCSATCVKRHKLRSECSGLPDPTKFVPNKDLEANSALVNRDYNYLLTLERKISLAKQDVKDGAKNVFKRNVNTNKNKRPRLNTQEEEVKDKRLELVHKVFPHEPAHSIRRQNTLIIHLPAGMSRATQNKSGYDKKSGTYTWTVDWIPVDLNGNVMSEFTSFRLKENQLLKELVPMTVLTKLFAPAEIELLEFSFYLENCLKPHDLKRSLIALDIEKTLADNLADKVVLEYARICVVHSPSIWAEFVQTEKEIFGHNEDSETNDSSSDSESDLSSDDSDDSTSLELDSDDEPEEASSKLVEEGETVTTNTVASVTDTPTEKNTQDKMTDQQPKNSEENGLATTLQGYVSA</sequence>
<evidence type="ECO:0000313" key="10">
    <source>
        <dbReference type="EMBL" id="WPK24691.1"/>
    </source>
</evidence>
<name>A0AAX4H8E3_9ASCO</name>
<dbReference type="InterPro" id="IPR057721">
    <property type="entry name" value="BCD1_alpha/beta"/>
</dbReference>
<dbReference type="Gene3D" id="3.30.60.190">
    <property type="match status" value="1"/>
</dbReference>
<dbReference type="RefSeq" id="XP_062877074.1">
    <property type="nucleotide sequence ID" value="XM_063021004.1"/>
</dbReference>
<keyword evidence="1" id="KW-0597">Phosphoprotein</keyword>
<dbReference type="EMBL" id="CP138895">
    <property type="protein sequence ID" value="WPK24691.1"/>
    <property type="molecule type" value="Genomic_DNA"/>
</dbReference>
<evidence type="ECO:0000256" key="1">
    <source>
        <dbReference type="ARBA" id="ARBA00022553"/>
    </source>
</evidence>